<name>A0A1I2CGN6_9BACT</name>
<dbReference type="Proteomes" id="UP000198598">
    <property type="component" value="Unassembled WGS sequence"/>
</dbReference>
<keyword evidence="1" id="KW-1133">Transmembrane helix</keyword>
<sequence length="95" mass="10984">MNKYRLRPGLQILLWSVFITLCINHFIPNLNPFLGLVCSVLLLILVVGQLVFLRKHGLVYVGIFLLCLFTVTALLLYFDSLIFSYPKRYYSTAEL</sequence>
<proteinExistence type="predicted"/>
<gene>
    <name evidence="2" type="ORF">SAMN05216167_11767</name>
</gene>
<feature type="transmembrane region" description="Helical" evidence="1">
    <location>
        <begin position="12"/>
        <end position="27"/>
    </location>
</feature>
<feature type="transmembrane region" description="Helical" evidence="1">
    <location>
        <begin position="58"/>
        <end position="78"/>
    </location>
</feature>
<organism evidence="2 3">
    <name type="scientific">Spirosoma endophyticum</name>
    <dbReference type="NCBI Taxonomy" id="662367"/>
    <lineage>
        <taxon>Bacteria</taxon>
        <taxon>Pseudomonadati</taxon>
        <taxon>Bacteroidota</taxon>
        <taxon>Cytophagia</taxon>
        <taxon>Cytophagales</taxon>
        <taxon>Cytophagaceae</taxon>
        <taxon>Spirosoma</taxon>
    </lineage>
</organism>
<keyword evidence="3" id="KW-1185">Reference proteome</keyword>
<keyword evidence="1" id="KW-0812">Transmembrane</keyword>
<evidence type="ECO:0000313" key="2">
    <source>
        <dbReference type="EMBL" id="SFE66900.1"/>
    </source>
</evidence>
<keyword evidence="1" id="KW-0472">Membrane</keyword>
<protein>
    <submittedName>
        <fullName evidence="2">Uncharacterized protein</fullName>
    </submittedName>
</protein>
<dbReference type="AlphaFoldDB" id="A0A1I2CGN6"/>
<feature type="transmembrane region" description="Helical" evidence="1">
    <location>
        <begin position="33"/>
        <end position="53"/>
    </location>
</feature>
<dbReference type="STRING" id="662367.SAMN05216167_11767"/>
<dbReference type="EMBL" id="FOLQ01000017">
    <property type="protein sequence ID" value="SFE66900.1"/>
    <property type="molecule type" value="Genomic_DNA"/>
</dbReference>
<evidence type="ECO:0000256" key="1">
    <source>
        <dbReference type="SAM" id="Phobius"/>
    </source>
</evidence>
<evidence type="ECO:0000313" key="3">
    <source>
        <dbReference type="Proteomes" id="UP000198598"/>
    </source>
</evidence>
<reference evidence="2 3" key="1">
    <citation type="submission" date="2016-10" db="EMBL/GenBank/DDBJ databases">
        <authorList>
            <person name="de Groot N.N."/>
        </authorList>
    </citation>
    <scope>NUCLEOTIDE SEQUENCE [LARGE SCALE GENOMIC DNA]</scope>
    <source>
        <strain evidence="2 3">DSM 26130</strain>
    </source>
</reference>
<accession>A0A1I2CGN6</accession>